<feature type="compositionally biased region" description="Acidic residues" evidence="1">
    <location>
        <begin position="160"/>
        <end position="172"/>
    </location>
</feature>
<organism evidence="3 6">
    <name type="scientific">Didymodactylos carnosus</name>
    <dbReference type="NCBI Taxonomy" id="1234261"/>
    <lineage>
        <taxon>Eukaryota</taxon>
        <taxon>Metazoa</taxon>
        <taxon>Spiralia</taxon>
        <taxon>Gnathifera</taxon>
        <taxon>Rotifera</taxon>
        <taxon>Eurotatoria</taxon>
        <taxon>Bdelloidea</taxon>
        <taxon>Philodinida</taxon>
        <taxon>Philodinidae</taxon>
        <taxon>Didymodactylos</taxon>
    </lineage>
</organism>
<name>A0A814IXW9_9BILA</name>
<proteinExistence type="predicted"/>
<dbReference type="Proteomes" id="UP000682733">
    <property type="component" value="Unassembled WGS sequence"/>
</dbReference>
<dbReference type="EMBL" id="CAJOBA010001998">
    <property type="protein sequence ID" value="CAF3624675.1"/>
    <property type="molecule type" value="Genomic_DNA"/>
</dbReference>
<evidence type="ECO:0000313" key="5">
    <source>
        <dbReference type="EMBL" id="CAF3800476.1"/>
    </source>
</evidence>
<dbReference type="PANTHER" id="PTHR15967">
    <property type="entry name" value="E2F-ASSOCIATED PHOSPHOPROTEIN"/>
    <property type="match status" value="1"/>
</dbReference>
<feature type="region of interest" description="Disordered" evidence="1">
    <location>
        <begin position="1"/>
        <end position="74"/>
    </location>
</feature>
<feature type="compositionally biased region" description="Acidic residues" evidence="1">
    <location>
        <begin position="10"/>
        <end position="22"/>
    </location>
</feature>
<comment type="caution">
    <text evidence="3">The sequence shown here is derived from an EMBL/GenBank/DDBJ whole genome shotgun (WGS) entry which is preliminary data.</text>
</comment>
<dbReference type="AlphaFoldDB" id="A0A814IXW9"/>
<accession>A0A814IXW9</accession>
<dbReference type="EMBL" id="CAJNOQ010003789">
    <property type="protein sequence ID" value="CAF1029542.1"/>
    <property type="molecule type" value="Genomic_DNA"/>
</dbReference>
<feature type="compositionally biased region" description="Basic and acidic residues" evidence="1">
    <location>
        <begin position="42"/>
        <end position="52"/>
    </location>
</feature>
<dbReference type="Proteomes" id="UP000663829">
    <property type="component" value="Unassembled WGS sequence"/>
</dbReference>
<dbReference type="OrthoDB" id="122464at2759"/>
<evidence type="ECO:0000313" key="4">
    <source>
        <dbReference type="EMBL" id="CAF3624675.1"/>
    </source>
</evidence>
<dbReference type="InterPro" id="IPR019370">
    <property type="entry name" value="E2F-assoc_phosphoprotein"/>
</dbReference>
<evidence type="ECO:0000313" key="2">
    <source>
        <dbReference type="EMBL" id="CAF0839789.1"/>
    </source>
</evidence>
<feature type="compositionally biased region" description="Polar residues" evidence="1">
    <location>
        <begin position="54"/>
        <end position="68"/>
    </location>
</feature>
<dbReference type="PANTHER" id="PTHR15967:SF0">
    <property type="entry name" value="E2F-ASSOCIATED PHOSPHOPROTEIN"/>
    <property type="match status" value="1"/>
</dbReference>
<feature type="region of interest" description="Disordered" evidence="1">
    <location>
        <begin position="243"/>
        <end position="279"/>
    </location>
</feature>
<evidence type="ECO:0000256" key="1">
    <source>
        <dbReference type="SAM" id="MobiDB-lite"/>
    </source>
</evidence>
<evidence type="ECO:0000313" key="3">
    <source>
        <dbReference type="EMBL" id="CAF1029542.1"/>
    </source>
</evidence>
<gene>
    <name evidence="3" type="ORF">GPM918_LOCUS15207</name>
    <name evidence="2" type="ORF">OVA965_LOCUS6582</name>
    <name evidence="5" type="ORF">SRO942_LOCUS15207</name>
    <name evidence="4" type="ORF">TMI583_LOCUS6578</name>
</gene>
<dbReference type="GO" id="GO:0005634">
    <property type="term" value="C:nucleus"/>
    <property type="evidence" value="ECO:0007669"/>
    <property type="project" value="TreeGrafter"/>
</dbReference>
<dbReference type="Pfam" id="PF10238">
    <property type="entry name" value="Eapp_C"/>
    <property type="match status" value="1"/>
</dbReference>
<sequence length="325" mass="37778">MSRYTNYEGYEIDDESSEESDVENEKEKVHNDDLESSSSDNEFDKPIRDFIEKNFSSNVTTQKSSNKSFENEMENELDQIYHSFTTNGKFQLPIEIQKKAPSKNKDLAVKSDYDNDNDQKDDNSNHSDSDDRIKKNDDSELKKSDDKLIKETDEDKLNDDLLYDPEQDDEDEKWMSNERIKSRGGQTNVSSSLGDTDAVLNCPGCMILICHDCQRHEYNRNQYRAMFVFNCIIDENRHVKVSSNEEKKNRKMNNISSKQSHSRTKRFKTNDKQQFSNGGIEDDIESLNEQENLPKPVLCSECGTELGAYEKNDELYHFYNVLASY</sequence>
<evidence type="ECO:0008006" key="7">
    <source>
        <dbReference type="Google" id="ProtNLM"/>
    </source>
</evidence>
<feature type="compositionally biased region" description="Basic and acidic residues" evidence="1">
    <location>
        <begin position="103"/>
        <end position="159"/>
    </location>
</feature>
<dbReference type="Proteomes" id="UP000681722">
    <property type="component" value="Unassembled WGS sequence"/>
</dbReference>
<feature type="region of interest" description="Disordered" evidence="1">
    <location>
        <begin position="95"/>
        <end position="192"/>
    </location>
</feature>
<dbReference type="EMBL" id="CAJOBC010003789">
    <property type="protein sequence ID" value="CAF3800476.1"/>
    <property type="molecule type" value="Genomic_DNA"/>
</dbReference>
<dbReference type="EMBL" id="CAJNOK010001998">
    <property type="protein sequence ID" value="CAF0839789.1"/>
    <property type="molecule type" value="Genomic_DNA"/>
</dbReference>
<keyword evidence="6" id="KW-1185">Reference proteome</keyword>
<evidence type="ECO:0000313" key="6">
    <source>
        <dbReference type="Proteomes" id="UP000663829"/>
    </source>
</evidence>
<reference evidence="3" key="1">
    <citation type="submission" date="2021-02" db="EMBL/GenBank/DDBJ databases">
        <authorList>
            <person name="Nowell W R."/>
        </authorList>
    </citation>
    <scope>NUCLEOTIDE SEQUENCE</scope>
</reference>
<dbReference type="Proteomes" id="UP000677228">
    <property type="component" value="Unassembled WGS sequence"/>
</dbReference>
<feature type="compositionally biased region" description="Basic and acidic residues" evidence="1">
    <location>
        <begin position="23"/>
        <end position="33"/>
    </location>
</feature>
<protein>
    <recommendedName>
        <fullName evidence="7">E2F-associated phosphoprotein</fullName>
    </recommendedName>
</protein>